<dbReference type="Proteomes" id="UP000008495">
    <property type="component" value="Unassembled WGS sequence"/>
</dbReference>
<name>K6VTI9_9MICO</name>
<dbReference type="AlphaFoldDB" id="K6VTI9"/>
<sequence>MLISADTKNADGEQRAAADPVFSSHLRIADFAADLSHRILTETQLGDTGPDDEYLLGYARAMSDISEALMSGDLQHGGFFFPDGDDG</sequence>
<gene>
    <name evidence="1" type="ORF">AUCHE_16_00680</name>
</gene>
<organism evidence="1 2">
    <name type="scientific">Austwickia chelonae NBRC 105200</name>
    <dbReference type="NCBI Taxonomy" id="1184607"/>
    <lineage>
        <taxon>Bacteria</taxon>
        <taxon>Bacillati</taxon>
        <taxon>Actinomycetota</taxon>
        <taxon>Actinomycetes</taxon>
        <taxon>Micrococcales</taxon>
        <taxon>Dermatophilaceae</taxon>
        <taxon>Austwickia</taxon>
    </lineage>
</organism>
<evidence type="ECO:0000313" key="2">
    <source>
        <dbReference type="Proteomes" id="UP000008495"/>
    </source>
</evidence>
<dbReference type="EMBL" id="BAGZ01000016">
    <property type="protein sequence ID" value="GAB78650.1"/>
    <property type="molecule type" value="Genomic_DNA"/>
</dbReference>
<accession>K6VTI9</accession>
<evidence type="ECO:0000313" key="1">
    <source>
        <dbReference type="EMBL" id="GAB78650.1"/>
    </source>
</evidence>
<keyword evidence="2" id="KW-1185">Reference proteome</keyword>
<reference evidence="1 2" key="1">
    <citation type="submission" date="2012-08" db="EMBL/GenBank/DDBJ databases">
        <title>Whole genome shotgun sequence of Austwickia chelonae NBRC 105200.</title>
        <authorList>
            <person name="Yoshida I."/>
            <person name="Hosoyama A."/>
            <person name="Tsuchikane K."/>
            <person name="Katsumata H."/>
            <person name="Ando Y."/>
            <person name="Ohji S."/>
            <person name="Hamada M."/>
            <person name="Tamura T."/>
            <person name="Yamazoe A."/>
            <person name="Yamazaki S."/>
            <person name="Fujita N."/>
        </authorList>
    </citation>
    <scope>NUCLEOTIDE SEQUENCE [LARGE SCALE GENOMIC DNA]</scope>
    <source>
        <strain evidence="1 2">NBRC 105200</strain>
    </source>
</reference>
<comment type="caution">
    <text evidence="1">The sequence shown here is derived from an EMBL/GenBank/DDBJ whole genome shotgun (WGS) entry which is preliminary data.</text>
</comment>
<proteinExistence type="predicted"/>
<dbReference type="STRING" id="100225.SAMN05421595_2303"/>
<protein>
    <submittedName>
        <fullName evidence="1">Uncharacterized protein</fullName>
    </submittedName>
</protein>
<dbReference type="RefSeq" id="WP_006503407.1">
    <property type="nucleotide sequence ID" value="NZ_BAGZ01000016.1"/>
</dbReference>
<dbReference type="OrthoDB" id="9890548at2"/>